<accession>A0ABW1UQ44</accession>
<evidence type="ECO:0000313" key="2">
    <source>
        <dbReference type="Proteomes" id="UP001596310"/>
    </source>
</evidence>
<organism evidence="1 2">
    <name type="scientific">Lapidilactobacillus achengensis</name>
    <dbReference type="NCBI Taxonomy" id="2486000"/>
    <lineage>
        <taxon>Bacteria</taxon>
        <taxon>Bacillati</taxon>
        <taxon>Bacillota</taxon>
        <taxon>Bacilli</taxon>
        <taxon>Lactobacillales</taxon>
        <taxon>Lactobacillaceae</taxon>
        <taxon>Lapidilactobacillus</taxon>
    </lineage>
</organism>
<dbReference type="Proteomes" id="UP001596310">
    <property type="component" value="Unassembled WGS sequence"/>
</dbReference>
<protein>
    <submittedName>
        <fullName evidence="1">Uncharacterized protein</fullName>
    </submittedName>
</protein>
<dbReference type="RefSeq" id="WP_125601835.1">
    <property type="nucleotide sequence ID" value="NZ_JBHSSM010000021.1"/>
</dbReference>
<gene>
    <name evidence="1" type="ORF">ACFQHW_09635</name>
</gene>
<name>A0ABW1UQ44_9LACO</name>
<reference evidence="2" key="1">
    <citation type="journal article" date="2019" name="Int. J. Syst. Evol. Microbiol.">
        <title>The Global Catalogue of Microorganisms (GCM) 10K type strain sequencing project: providing services to taxonomists for standard genome sequencing and annotation.</title>
        <authorList>
            <consortium name="The Broad Institute Genomics Platform"/>
            <consortium name="The Broad Institute Genome Sequencing Center for Infectious Disease"/>
            <person name="Wu L."/>
            <person name="Ma J."/>
        </authorList>
    </citation>
    <scope>NUCLEOTIDE SEQUENCE [LARGE SCALE GENOMIC DNA]</scope>
    <source>
        <strain evidence="2">CCM 8897</strain>
    </source>
</reference>
<proteinExistence type="predicted"/>
<sequence length="120" mass="13554">MPIFRVVQRHQRIQLIRQDFAPVHQSDCTGVTNLKLVTTGQGRKLRDSSSIGHSLSGGVSAQTTVITLSGWSGAWRWWSVYPTWSPTTPANHQRHAQRKLRAIYFQSQSFPAEQVAGRKK</sequence>
<evidence type="ECO:0000313" key="1">
    <source>
        <dbReference type="EMBL" id="MFC6315821.1"/>
    </source>
</evidence>
<keyword evidence="2" id="KW-1185">Reference proteome</keyword>
<dbReference type="EMBL" id="JBHSSM010000021">
    <property type="protein sequence ID" value="MFC6315821.1"/>
    <property type="molecule type" value="Genomic_DNA"/>
</dbReference>
<comment type="caution">
    <text evidence="1">The sequence shown here is derived from an EMBL/GenBank/DDBJ whole genome shotgun (WGS) entry which is preliminary data.</text>
</comment>